<evidence type="ECO:0000256" key="1">
    <source>
        <dbReference type="ARBA" id="ARBA00022553"/>
    </source>
</evidence>
<keyword evidence="1 3" id="KW-0597">Phosphoprotein</keyword>
<dbReference type="CDD" id="cd17546">
    <property type="entry name" value="REC_hyHK_CKI1_RcsC-like"/>
    <property type="match status" value="1"/>
</dbReference>
<keyword evidence="2" id="KW-0902">Two-component regulatory system</keyword>
<protein>
    <submittedName>
        <fullName evidence="5">Response regulator</fullName>
    </submittedName>
</protein>
<feature type="domain" description="Response regulatory" evidence="4">
    <location>
        <begin position="300"/>
        <end position="414"/>
    </location>
</feature>
<evidence type="ECO:0000313" key="6">
    <source>
        <dbReference type="Proteomes" id="UP000655420"/>
    </source>
</evidence>
<accession>A0A8J7SAX3</accession>
<dbReference type="Proteomes" id="UP000655420">
    <property type="component" value="Unassembled WGS sequence"/>
</dbReference>
<dbReference type="InterPro" id="IPR011006">
    <property type="entry name" value="CheY-like_superfamily"/>
</dbReference>
<dbReference type="SUPFAM" id="SSF52172">
    <property type="entry name" value="CheY-like"/>
    <property type="match status" value="1"/>
</dbReference>
<dbReference type="PANTHER" id="PTHR45339">
    <property type="entry name" value="HYBRID SIGNAL TRANSDUCTION HISTIDINE KINASE J"/>
    <property type="match status" value="1"/>
</dbReference>
<dbReference type="Pfam" id="PF00072">
    <property type="entry name" value="Response_reg"/>
    <property type="match status" value="1"/>
</dbReference>
<dbReference type="Gene3D" id="3.40.50.2300">
    <property type="match status" value="1"/>
</dbReference>
<reference evidence="5" key="1">
    <citation type="submission" date="2020-12" db="EMBL/GenBank/DDBJ databases">
        <title>Bacterial taxonomy.</title>
        <authorList>
            <person name="Pan X."/>
        </authorList>
    </citation>
    <scope>NUCLEOTIDE SEQUENCE</scope>
    <source>
        <strain evidence="5">M0105</strain>
    </source>
</reference>
<evidence type="ECO:0000259" key="4">
    <source>
        <dbReference type="PROSITE" id="PS50110"/>
    </source>
</evidence>
<dbReference type="SMART" id="SM00448">
    <property type="entry name" value="REC"/>
    <property type="match status" value="1"/>
</dbReference>
<evidence type="ECO:0000313" key="5">
    <source>
        <dbReference type="EMBL" id="MBK0398612.1"/>
    </source>
</evidence>
<gene>
    <name evidence="5" type="ORF">H0I76_05390</name>
</gene>
<dbReference type="PANTHER" id="PTHR45339:SF1">
    <property type="entry name" value="HYBRID SIGNAL TRANSDUCTION HISTIDINE KINASE J"/>
    <property type="match status" value="1"/>
</dbReference>
<evidence type="ECO:0000256" key="2">
    <source>
        <dbReference type="ARBA" id="ARBA00023012"/>
    </source>
</evidence>
<dbReference type="AlphaFoldDB" id="A0A8J7SAX3"/>
<dbReference type="InterPro" id="IPR001789">
    <property type="entry name" value="Sig_transdc_resp-reg_receiver"/>
</dbReference>
<name>A0A8J7SAX3_9RHOB</name>
<dbReference type="PROSITE" id="PS50110">
    <property type="entry name" value="RESPONSE_REGULATORY"/>
    <property type="match status" value="1"/>
</dbReference>
<organism evidence="5 6">
    <name type="scientific">Thermohalobaculum xanthum</name>
    <dbReference type="NCBI Taxonomy" id="2753746"/>
    <lineage>
        <taxon>Bacteria</taxon>
        <taxon>Pseudomonadati</taxon>
        <taxon>Pseudomonadota</taxon>
        <taxon>Alphaproteobacteria</taxon>
        <taxon>Rhodobacterales</taxon>
        <taxon>Paracoccaceae</taxon>
        <taxon>Thermohalobaculum</taxon>
    </lineage>
</organism>
<sequence>MAQGSTPDTVLRECLRSGLGAEALRLVDAHVDLRLPHRIVTGAPSLRAGVSALCAWLAQAPNGDGDAVAIWQDNDAPLPVDSRAEPVPILIEVARRAARSDGTEPASFHPDLLQAADALGAEIIGPSADPDGVLRLGLRFTSRAAPSSSPLASHWGKAMQGRRLLVFRRTAFDRRRVERSLAALGLVTQVVASEDAALDALSAARREGKPYDLMLVGKQALGADPVLVLRRLQAPPGPVPRIVLVDPEDTKSASFPGVERIVPQRCHWRRVIDALCDLAEPEASCEAGHGSSIPAFGGRRILIAEDVRTNQALLRAMLAPTGANVTITSDGAQAVEAMQTAPADLVLMDIQMPVMDGLEAARQIRALGHPARIIALTAHARDTDRARYLSSGMDGYLAKPIRVDDLYAVLADALAAEAG</sequence>
<proteinExistence type="predicted"/>
<evidence type="ECO:0000256" key="3">
    <source>
        <dbReference type="PROSITE-ProRule" id="PRU00169"/>
    </source>
</evidence>
<dbReference type="GO" id="GO:0000160">
    <property type="term" value="P:phosphorelay signal transduction system"/>
    <property type="evidence" value="ECO:0007669"/>
    <property type="project" value="UniProtKB-KW"/>
</dbReference>
<keyword evidence="6" id="KW-1185">Reference proteome</keyword>
<comment type="caution">
    <text evidence="5">The sequence shown here is derived from an EMBL/GenBank/DDBJ whole genome shotgun (WGS) entry which is preliminary data.</text>
</comment>
<feature type="modified residue" description="4-aspartylphosphate" evidence="3">
    <location>
        <position position="349"/>
    </location>
</feature>
<dbReference type="EMBL" id="JAEHHL010000002">
    <property type="protein sequence ID" value="MBK0398612.1"/>
    <property type="molecule type" value="Genomic_DNA"/>
</dbReference>
<dbReference type="RefSeq" id="WP_200608035.1">
    <property type="nucleotide sequence ID" value="NZ_JAEHHL010000002.1"/>
</dbReference>